<dbReference type="SUPFAM" id="SSF51905">
    <property type="entry name" value="FAD/NAD(P)-binding domain"/>
    <property type="match status" value="1"/>
</dbReference>
<dbReference type="InterPro" id="IPR006076">
    <property type="entry name" value="FAD-dep_OxRdtase"/>
</dbReference>
<name>A0A4U5JAL8_9EURY</name>
<evidence type="ECO:0000313" key="4">
    <source>
        <dbReference type="Proteomes" id="UP000308037"/>
    </source>
</evidence>
<dbReference type="Pfam" id="PF01266">
    <property type="entry name" value="DAO"/>
    <property type="match status" value="1"/>
</dbReference>
<dbReference type="InterPro" id="IPR036188">
    <property type="entry name" value="FAD/NAD-bd_sf"/>
</dbReference>
<keyword evidence="4" id="KW-1185">Reference proteome</keyword>
<dbReference type="Gene3D" id="3.50.50.60">
    <property type="entry name" value="FAD/NAD(P)-binding domain"/>
    <property type="match status" value="1"/>
</dbReference>
<organism evidence="3 4">
    <name type="scientific">Natronomonas salsuginis</name>
    <dbReference type="NCBI Taxonomy" id="2217661"/>
    <lineage>
        <taxon>Archaea</taxon>
        <taxon>Methanobacteriati</taxon>
        <taxon>Methanobacteriota</taxon>
        <taxon>Stenosarchaea group</taxon>
        <taxon>Halobacteria</taxon>
        <taxon>Halobacteriales</taxon>
        <taxon>Natronomonadaceae</taxon>
        <taxon>Natronomonas</taxon>
    </lineage>
</organism>
<protein>
    <submittedName>
        <fullName evidence="3">FAD-binding oxidoreductase</fullName>
    </submittedName>
</protein>
<gene>
    <name evidence="3" type="ORF">DM868_06925</name>
</gene>
<evidence type="ECO:0000259" key="2">
    <source>
        <dbReference type="Pfam" id="PF01266"/>
    </source>
</evidence>
<accession>A0A4U5JAL8</accession>
<dbReference type="OrthoDB" id="2001at2157"/>
<sequence length="383" mass="41464">MNVLVIGGGIVGTSVAYHLSRRDGVDVTLFERGETLGCETTGKSSVGLRQYGTDETQLRMKRYGKRLYNEFMAEASDMRYEPTEVIHVATSEAGRETIERTRASEHPMGSPSELVEGSELHDVLVVPEIREGSIESALYRPNGGYFRSPESLVHAFADRAASAGATVATGTEITDITVREGRVEGAVADGERHAGAVVCAAGPWNNAIADMAGVDLPVRQERLHLLELEPSEPLTRTLPKIRHVETGITFRGRPNGRVLVYHAEPAEDPYAAADVVDPDEPAEVPESVTYSILESVESIAPTLSDAEVVHEDVAYTSRTPDGNPVVGWTDTPGFSIAALHSRGVQYAPAIGDVITRQLVNDDPTTHYPDISISRFDGYADDRP</sequence>
<dbReference type="AlphaFoldDB" id="A0A4U5JAL8"/>
<keyword evidence="1" id="KW-0560">Oxidoreductase</keyword>
<dbReference type="Proteomes" id="UP000308037">
    <property type="component" value="Unassembled WGS sequence"/>
</dbReference>
<dbReference type="PANTHER" id="PTHR13847:SF287">
    <property type="entry name" value="FAD-DEPENDENT OXIDOREDUCTASE DOMAIN-CONTAINING PROTEIN 1"/>
    <property type="match status" value="1"/>
</dbReference>
<proteinExistence type="predicted"/>
<dbReference type="GO" id="GO:0016491">
    <property type="term" value="F:oxidoreductase activity"/>
    <property type="evidence" value="ECO:0007669"/>
    <property type="project" value="UniProtKB-KW"/>
</dbReference>
<evidence type="ECO:0000256" key="1">
    <source>
        <dbReference type="ARBA" id="ARBA00023002"/>
    </source>
</evidence>
<dbReference type="Gene3D" id="3.30.9.10">
    <property type="entry name" value="D-Amino Acid Oxidase, subunit A, domain 2"/>
    <property type="match status" value="1"/>
</dbReference>
<evidence type="ECO:0000313" key="3">
    <source>
        <dbReference type="EMBL" id="TKR26222.1"/>
    </source>
</evidence>
<reference evidence="3 4" key="1">
    <citation type="submission" date="2019-04" db="EMBL/GenBank/DDBJ databases">
        <title>Natronomonas sp. F20-122 a newhaloarchaeon isolated from a saline saltern of Isla Bacuta, Huelva, Spain.</title>
        <authorList>
            <person name="Duran-Viseras A."/>
            <person name="Sanchez-Porro C."/>
            <person name="Ventosa A."/>
        </authorList>
    </citation>
    <scope>NUCLEOTIDE SEQUENCE [LARGE SCALE GENOMIC DNA]</scope>
    <source>
        <strain evidence="3 4">F20-122</strain>
    </source>
</reference>
<dbReference type="GO" id="GO:0005737">
    <property type="term" value="C:cytoplasm"/>
    <property type="evidence" value="ECO:0007669"/>
    <property type="project" value="TreeGrafter"/>
</dbReference>
<comment type="caution">
    <text evidence="3">The sequence shown here is derived from an EMBL/GenBank/DDBJ whole genome shotgun (WGS) entry which is preliminary data.</text>
</comment>
<dbReference type="RefSeq" id="WP_137276138.1">
    <property type="nucleotide sequence ID" value="NZ_QKNX01000002.1"/>
</dbReference>
<dbReference type="EMBL" id="QKNX01000002">
    <property type="protein sequence ID" value="TKR26222.1"/>
    <property type="molecule type" value="Genomic_DNA"/>
</dbReference>
<dbReference type="PANTHER" id="PTHR13847">
    <property type="entry name" value="SARCOSINE DEHYDROGENASE-RELATED"/>
    <property type="match status" value="1"/>
</dbReference>
<feature type="domain" description="FAD dependent oxidoreductase" evidence="2">
    <location>
        <begin position="3"/>
        <end position="356"/>
    </location>
</feature>